<dbReference type="CDD" id="cd07451">
    <property type="entry name" value="CRD_SMO"/>
    <property type="match status" value="1"/>
</dbReference>
<evidence type="ECO:0000256" key="8">
    <source>
        <dbReference type="ARBA" id="ARBA00022729"/>
    </source>
</evidence>
<dbReference type="GO" id="GO:0009888">
    <property type="term" value="P:tissue development"/>
    <property type="evidence" value="ECO:0007669"/>
    <property type="project" value="UniProtKB-ARBA"/>
</dbReference>
<feature type="region of interest" description="Disordered" evidence="20">
    <location>
        <begin position="1150"/>
        <end position="1169"/>
    </location>
</feature>
<evidence type="ECO:0000256" key="15">
    <source>
        <dbReference type="ARBA" id="ARBA00023180"/>
    </source>
</evidence>
<keyword evidence="6" id="KW-0433">Leucine-rich repeat</keyword>
<dbReference type="PANTHER" id="PTHR11309:SF35">
    <property type="entry name" value="PROTEIN SMOOTHENED"/>
    <property type="match status" value="1"/>
</dbReference>
<dbReference type="PROSITE" id="PS51450">
    <property type="entry name" value="LRR"/>
    <property type="match status" value="1"/>
</dbReference>
<dbReference type="GO" id="GO:0030425">
    <property type="term" value="C:dendrite"/>
    <property type="evidence" value="ECO:0007669"/>
    <property type="project" value="TreeGrafter"/>
</dbReference>
<dbReference type="GO" id="GO:0005886">
    <property type="term" value="C:plasma membrane"/>
    <property type="evidence" value="ECO:0007669"/>
    <property type="project" value="UniProtKB-SubCell"/>
</dbReference>
<evidence type="ECO:0000256" key="2">
    <source>
        <dbReference type="ARBA" id="ARBA00004651"/>
    </source>
</evidence>
<evidence type="ECO:0000256" key="7">
    <source>
        <dbReference type="ARBA" id="ARBA00022692"/>
    </source>
</evidence>
<keyword evidence="15" id="KW-0325">Glycoprotein</keyword>
<dbReference type="GO" id="GO:0007224">
    <property type="term" value="P:smoothened signaling pathway"/>
    <property type="evidence" value="ECO:0007669"/>
    <property type="project" value="TreeGrafter"/>
</dbReference>
<comment type="caution">
    <text evidence="24">The sequence shown here is derived from an EMBL/GenBank/DDBJ whole genome shotgun (WGS) entry which is preliminary data.</text>
</comment>
<evidence type="ECO:0000256" key="14">
    <source>
        <dbReference type="ARBA" id="ARBA00023170"/>
    </source>
</evidence>
<feature type="transmembrane region" description="Helical" evidence="21">
    <location>
        <begin position="665"/>
        <end position="687"/>
    </location>
</feature>
<evidence type="ECO:0000259" key="23">
    <source>
        <dbReference type="PROSITE" id="PS50261"/>
    </source>
</evidence>
<feature type="compositionally biased region" description="Low complexity" evidence="20">
    <location>
        <begin position="1274"/>
        <end position="1297"/>
    </location>
</feature>
<evidence type="ECO:0000256" key="3">
    <source>
        <dbReference type="ARBA" id="ARBA00008077"/>
    </source>
</evidence>
<dbReference type="GO" id="GO:0005929">
    <property type="term" value="C:cilium"/>
    <property type="evidence" value="ECO:0007669"/>
    <property type="project" value="UniProtKB-SubCell"/>
</dbReference>
<organism evidence="24 25">
    <name type="scientific">Daphnia galeata</name>
    <dbReference type="NCBI Taxonomy" id="27404"/>
    <lineage>
        <taxon>Eukaryota</taxon>
        <taxon>Metazoa</taxon>
        <taxon>Ecdysozoa</taxon>
        <taxon>Arthropoda</taxon>
        <taxon>Crustacea</taxon>
        <taxon>Branchiopoda</taxon>
        <taxon>Diplostraca</taxon>
        <taxon>Cladocera</taxon>
        <taxon>Anomopoda</taxon>
        <taxon>Daphniidae</taxon>
        <taxon>Daphnia</taxon>
    </lineage>
</organism>
<dbReference type="InterPro" id="IPR000539">
    <property type="entry name" value="Frizzled/Smoothened_7TM"/>
</dbReference>
<keyword evidence="11" id="KW-0297">G-protein coupled receptor</keyword>
<evidence type="ECO:0000256" key="11">
    <source>
        <dbReference type="ARBA" id="ARBA00023040"/>
    </source>
</evidence>
<dbReference type="InterPro" id="IPR035683">
    <property type="entry name" value="SMO_7TM"/>
</dbReference>
<dbReference type="InterPro" id="IPR032675">
    <property type="entry name" value="LRR_dom_sf"/>
</dbReference>
<dbReference type="EMBL" id="CAKKLH010000287">
    <property type="protein sequence ID" value="CAH0108760.1"/>
    <property type="molecule type" value="Genomic_DNA"/>
</dbReference>
<dbReference type="Gene3D" id="1.10.2000.10">
    <property type="entry name" value="Frizzled cysteine-rich domain"/>
    <property type="match status" value="1"/>
</dbReference>
<dbReference type="Gene3D" id="3.80.10.10">
    <property type="entry name" value="Ribonuclease Inhibitor"/>
    <property type="match status" value="1"/>
</dbReference>
<evidence type="ECO:0000256" key="12">
    <source>
        <dbReference type="ARBA" id="ARBA00023136"/>
    </source>
</evidence>
<evidence type="ECO:0000256" key="13">
    <source>
        <dbReference type="ARBA" id="ARBA00023157"/>
    </source>
</evidence>
<dbReference type="InterPro" id="IPR017981">
    <property type="entry name" value="GPCR_2-like_7TM"/>
</dbReference>
<dbReference type="GO" id="GO:0071679">
    <property type="term" value="P:commissural neuron axon guidance"/>
    <property type="evidence" value="ECO:0007669"/>
    <property type="project" value="TreeGrafter"/>
</dbReference>
<dbReference type="PRINTS" id="PR00489">
    <property type="entry name" value="FRIZZLED"/>
</dbReference>
<feature type="transmembrane region" description="Helical" evidence="21">
    <location>
        <begin position="751"/>
        <end position="776"/>
    </location>
</feature>
<evidence type="ECO:0000256" key="17">
    <source>
        <dbReference type="ARBA" id="ARBA00023273"/>
    </source>
</evidence>
<dbReference type="PROSITE" id="PS50038">
    <property type="entry name" value="FZ"/>
    <property type="match status" value="1"/>
</dbReference>
<dbReference type="GO" id="GO:0005113">
    <property type="term" value="F:patched binding"/>
    <property type="evidence" value="ECO:0007669"/>
    <property type="project" value="TreeGrafter"/>
</dbReference>
<comment type="caution">
    <text evidence="19">Lacks conserved residue(s) required for the propagation of feature annotation.</text>
</comment>
<dbReference type="InterPro" id="IPR020067">
    <property type="entry name" value="Frizzled_dom"/>
</dbReference>
<dbReference type="OrthoDB" id="10064659at2759"/>
<feature type="transmembrane region" description="Helical" evidence="21">
    <location>
        <begin position="797"/>
        <end position="817"/>
    </location>
</feature>
<evidence type="ECO:0000256" key="9">
    <source>
        <dbReference type="ARBA" id="ARBA00022737"/>
    </source>
</evidence>
<dbReference type="FunFam" id="1.10.2000.10:FF:000010">
    <property type="entry name" value="Smoothened, frizzled class receptor"/>
    <property type="match status" value="1"/>
</dbReference>
<keyword evidence="12 21" id="KW-0472">Membrane</keyword>
<dbReference type="GO" id="GO:0004930">
    <property type="term" value="F:G protein-coupled receptor activity"/>
    <property type="evidence" value="ECO:0007669"/>
    <property type="project" value="UniProtKB-KW"/>
</dbReference>
<dbReference type="SMART" id="SM01330">
    <property type="entry name" value="Frizzled"/>
    <property type="match status" value="1"/>
</dbReference>
<feature type="region of interest" description="Disordered" evidence="20">
    <location>
        <begin position="1362"/>
        <end position="1437"/>
    </location>
</feature>
<feature type="compositionally biased region" description="Basic and acidic residues" evidence="20">
    <location>
        <begin position="1306"/>
        <end position="1315"/>
    </location>
</feature>
<feature type="region of interest" description="Disordered" evidence="20">
    <location>
        <begin position="1207"/>
        <end position="1334"/>
    </location>
</feature>
<dbReference type="CDD" id="cd15030">
    <property type="entry name" value="7tmF_SMO_homolog"/>
    <property type="match status" value="1"/>
</dbReference>
<dbReference type="Pfam" id="PF01534">
    <property type="entry name" value="Frizzled"/>
    <property type="match status" value="1"/>
</dbReference>
<keyword evidence="4" id="KW-0217">Developmental protein</keyword>
<keyword evidence="14" id="KW-0675">Receptor</keyword>
<comment type="similarity">
    <text evidence="3">Belongs to the G-protein coupled receptor Fz/Smo family.</text>
</comment>
<evidence type="ECO:0000313" key="25">
    <source>
        <dbReference type="Proteomes" id="UP000789390"/>
    </source>
</evidence>
<keyword evidence="25" id="KW-1185">Reference proteome</keyword>
<evidence type="ECO:0000313" key="24">
    <source>
        <dbReference type="EMBL" id="CAH0108760.1"/>
    </source>
</evidence>
<dbReference type="InterPro" id="IPR036790">
    <property type="entry name" value="Frizzled_dom_sf"/>
</dbReference>
<evidence type="ECO:0000256" key="6">
    <source>
        <dbReference type="ARBA" id="ARBA00022614"/>
    </source>
</evidence>
<evidence type="ECO:0000256" key="18">
    <source>
        <dbReference type="ARBA" id="ARBA00035037"/>
    </source>
</evidence>
<dbReference type="Pfam" id="PF01392">
    <property type="entry name" value="Fz"/>
    <property type="match status" value="1"/>
</dbReference>
<evidence type="ECO:0000256" key="1">
    <source>
        <dbReference type="ARBA" id="ARBA00004138"/>
    </source>
</evidence>
<keyword evidence="17" id="KW-0966">Cell projection</keyword>
<sequence length="1437" mass="159868">MMKTHLAETIVRRWNIFQLIIVFSSVTGIIATCPDPRLISPCQCQTENNVISMVCANLQSSAQLMKIFEPPYPLNHLWHLTVKHSHLDDLEANLLGDKSFVVILFQNVTGVSKIMPHAFAASVERLRVLTFDSSPSLNVLSVQGIADLENLVDFEVTASVDQLIDFPSLPNLQYLHLYGNRFSIPPNLPYLPKLHSVWLNSGKLTTIKPLDLAFLPSLRKIVLFGNQLQHLDDGDLHFQSPRVDLIDLSDNDLSSGIHPNAIQGTLLQCDCNSFGWLLREPKLMAKISQTSKCSDGVNIHFKTSRLHCPLNETISDQFTIASVSHVGLTEKTLSWCLLKTSVACGRMNWVFVAFLLSIGTVAARPKSSSTEGGIVLNDIPTSSGSRSRIEQPYLRHALTSELRRSEGQDFCRKTAKCQPIKNNICLTTKLPYSQTSLELVTDSHTQDDVQDKLMFWQNLKSVPKCWAVIQPFLCALYMPRCENGTVELPSQEMCKVIRNPCRIVELEHRGGWPDFMRCEDTEKFPSGCKNEVRELKFNITPKCQSPLVETDNSLAYVEGVDGCGLPCNSPLFTKEEHEQVQRFTQTLVAMCLTTNLFAVFTFMIDWRSASRYPAVIIFYMNVCFAAACIGWIAQYIPSARQDIICRKDGTARVSEPSGGETLSCVVIFILIYYFLMAACVWFVMLAYSWFVSFQALGKIREKVSSKAAYFHLVSWSIPLVLTITCMALAQVEAQSPHGICFVANSNVVRSGFVLAPVLIMIVIGHVFLYRGLLILIRLKLGSAASISASANSKLRNTIVRLISFSASVIGAVVLTLFCHVYEFERRSQWKTSFRSYMVCLANQNTSRIQNQGLADDCELESRPSMTIAQVHLIAVFGAGVAVSSWVWTKASVLAWRRWYRRTFNKRPLDERVRIRKHKIIAQAFAKRRDLNHMGRMSISIHSTHDDPVGFGNLDLNSAASNDVSSAWAAAIPKFVTRRGAIVGAAGAFGLRRNSLDSEISMSAVRRISVESRASQSRRHSFDSQYSVHSQQTTDLERLTRLHFRHGGRKRNNMLRGGRKMALRRRGSITSQASSKGSQILPAITKLALRNRRGSITSLASSKGSQILPAITKRRNQLLPLGSAGTTVVQVQPNDKRQSSQVDLERIERFSLNLPGDGSSDESDIDNEESCKVTAVPVTQSTQTAVTWNVATQTSPSLSTLRPIFTKSAKTTTQSVSKGTQVTSSSSSSPSSSTSTSPEAVRKSLPKPLTLAPTNISSSKCHRERGQADGSPNGSSSDVSDHISASGPGLSSPSQSLLDYLLPIKNQTEKKSDDRQLNGSKSRSNRNRSARSRGVEAIELDRSSIARLLEKLREEDHKAAVEAANAVIDSDERPKRSYDRRHRVERNRRSQSERHDGNEIELDCLLSSKNSNRSDRSRKSDSRRSRSKQETIVNDDVS</sequence>
<dbReference type="FunFam" id="1.20.1070.10:FF:000068">
    <property type="entry name" value="Smoothened, frizzled class receptor"/>
    <property type="match status" value="1"/>
</dbReference>
<evidence type="ECO:0000256" key="16">
    <source>
        <dbReference type="ARBA" id="ARBA00023224"/>
    </source>
</evidence>
<dbReference type="Gene3D" id="1.20.1070.10">
    <property type="entry name" value="Rhodopsin 7-helix transmembrane proteins"/>
    <property type="match status" value="1"/>
</dbReference>
<keyword evidence="10 21" id="KW-1133">Transmembrane helix</keyword>
<dbReference type="PANTHER" id="PTHR11309">
    <property type="entry name" value="FRIZZLED"/>
    <property type="match status" value="1"/>
</dbReference>
<evidence type="ECO:0000256" key="5">
    <source>
        <dbReference type="ARBA" id="ARBA00022475"/>
    </source>
</evidence>
<feature type="transmembrane region" description="Helical" evidence="21">
    <location>
        <begin position="583"/>
        <end position="604"/>
    </location>
</feature>
<keyword evidence="5" id="KW-1003">Cell membrane</keyword>
<dbReference type="GO" id="GO:0007417">
    <property type="term" value="P:central nervous system development"/>
    <property type="evidence" value="ECO:0007669"/>
    <property type="project" value="TreeGrafter"/>
</dbReference>
<dbReference type="InterPro" id="IPR001611">
    <property type="entry name" value="Leu-rich_rpt"/>
</dbReference>
<feature type="domain" description="G-protein coupled receptors family 2 profile 2" evidence="23">
    <location>
        <begin position="580"/>
        <end position="842"/>
    </location>
</feature>
<feature type="compositionally biased region" description="Basic and acidic residues" evidence="20">
    <location>
        <begin position="1386"/>
        <end position="1397"/>
    </location>
</feature>
<feature type="disulfide bond" evidence="19">
    <location>
        <begin position="494"/>
        <end position="518"/>
    </location>
</feature>
<keyword evidence="7 21" id="KW-0812">Transmembrane</keyword>
<evidence type="ECO:0000256" key="21">
    <source>
        <dbReference type="SAM" id="Phobius"/>
    </source>
</evidence>
<keyword evidence="16" id="KW-0807">Transducer</keyword>
<evidence type="ECO:0000259" key="22">
    <source>
        <dbReference type="PROSITE" id="PS50038"/>
    </source>
</evidence>
<feature type="transmembrane region" description="Helical" evidence="21">
    <location>
        <begin position="616"/>
        <end position="636"/>
    </location>
</feature>
<comment type="subcellular location">
    <subcellularLocation>
        <location evidence="2">Cell membrane</location>
        <topology evidence="2">Multi-pass membrane protein</topology>
    </subcellularLocation>
    <subcellularLocation>
        <location evidence="1">Cell projection</location>
        <location evidence="1">Cilium</location>
    </subcellularLocation>
</comment>
<dbReference type="GO" id="GO:0007389">
    <property type="term" value="P:pattern specification process"/>
    <property type="evidence" value="ECO:0007669"/>
    <property type="project" value="TreeGrafter"/>
</dbReference>
<feature type="domain" description="FZ" evidence="22">
    <location>
        <begin position="412"/>
        <end position="531"/>
    </location>
</feature>
<feature type="compositionally biased region" description="Basic and acidic residues" evidence="20">
    <location>
        <begin position="1411"/>
        <end position="1428"/>
    </location>
</feature>
<feature type="compositionally biased region" description="Acidic residues" evidence="20">
    <location>
        <begin position="1158"/>
        <end position="1167"/>
    </location>
</feature>
<proteinExistence type="inferred from homology"/>
<feature type="transmembrane region" description="Helical" evidence="21">
    <location>
        <begin position="708"/>
        <end position="731"/>
    </location>
</feature>
<accession>A0A8J2RZW3</accession>
<protein>
    <recommendedName>
        <fullName evidence="18">Protein smoothened</fullName>
    </recommendedName>
</protein>
<dbReference type="InterPro" id="IPR015526">
    <property type="entry name" value="Frizzled/SFRP"/>
</dbReference>
<dbReference type="SUPFAM" id="SSF52058">
    <property type="entry name" value="L domain-like"/>
    <property type="match status" value="1"/>
</dbReference>
<reference evidence="24" key="1">
    <citation type="submission" date="2021-11" db="EMBL/GenBank/DDBJ databases">
        <authorList>
            <person name="Schell T."/>
        </authorList>
    </citation>
    <scope>NUCLEOTIDE SEQUENCE</scope>
    <source>
        <strain evidence="24">M5</strain>
    </source>
</reference>
<dbReference type="SMART" id="SM00369">
    <property type="entry name" value="LRR_TYP"/>
    <property type="match status" value="3"/>
</dbReference>
<evidence type="ECO:0000256" key="20">
    <source>
        <dbReference type="SAM" id="MobiDB-lite"/>
    </source>
</evidence>
<feature type="compositionally biased region" description="Low complexity" evidence="20">
    <location>
        <begin position="1209"/>
        <end position="1237"/>
    </location>
</feature>
<evidence type="ECO:0000256" key="10">
    <source>
        <dbReference type="ARBA" id="ARBA00022989"/>
    </source>
</evidence>
<dbReference type="InterPro" id="IPR041771">
    <property type="entry name" value="SMO_CRD"/>
</dbReference>
<dbReference type="SMART" id="SM00063">
    <property type="entry name" value="FRI"/>
    <property type="match status" value="1"/>
</dbReference>
<evidence type="ECO:0000256" key="4">
    <source>
        <dbReference type="ARBA" id="ARBA00022473"/>
    </source>
</evidence>
<keyword evidence="8" id="KW-0732">Signal</keyword>
<evidence type="ECO:0000256" key="19">
    <source>
        <dbReference type="PROSITE-ProRule" id="PRU00090"/>
    </source>
</evidence>
<dbReference type="InterPro" id="IPR003591">
    <property type="entry name" value="Leu-rich_rpt_typical-subtyp"/>
</dbReference>
<dbReference type="PROSITE" id="PS50261">
    <property type="entry name" value="G_PROTEIN_RECEP_F2_4"/>
    <property type="match status" value="1"/>
</dbReference>
<dbReference type="Proteomes" id="UP000789390">
    <property type="component" value="Unassembled WGS sequence"/>
</dbReference>
<name>A0A8J2RZW3_9CRUS</name>
<gene>
    <name evidence="24" type="ORF">DGAL_LOCUS12164</name>
</gene>
<dbReference type="SUPFAM" id="SSF63501">
    <property type="entry name" value="Frizzled cysteine-rich domain"/>
    <property type="match status" value="1"/>
</dbReference>
<keyword evidence="9" id="KW-0677">Repeat</keyword>
<keyword evidence="13 19" id="KW-1015">Disulfide bond</keyword>